<dbReference type="Proteomes" id="UP001189429">
    <property type="component" value="Unassembled WGS sequence"/>
</dbReference>
<name>A0ABN9VMQ3_9DINO</name>
<dbReference type="EMBL" id="CAUYUJ010017414">
    <property type="protein sequence ID" value="CAK0874622.1"/>
    <property type="molecule type" value="Genomic_DNA"/>
</dbReference>
<evidence type="ECO:0000313" key="3">
    <source>
        <dbReference type="Proteomes" id="UP001189429"/>
    </source>
</evidence>
<gene>
    <name evidence="2" type="ORF">PCOR1329_LOCUS59457</name>
</gene>
<evidence type="ECO:0000256" key="1">
    <source>
        <dbReference type="SAM" id="MobiDB-lite"/>
    </source>
</evidence>
<reference evidence="2" key="1">
    <citation type="submission" date="2023-10" db="EMBL/GenBank/DDBJ databases">
        <authorList>
            <person name="Chen Y."/>
            <person name="Shah S."/>
            <person name="Dougan E. K."/>
            <person name="Thang M."/>
            <person name="Chan C."/>
        </authorList>
    </citation>
    <scope>NUCLEOTIDE SEQUENCE [LARGE SCALE GENOMIC DNA]</scope>
</reference>
<accession>A0ABN9VMQ3</accession>
<proteinExistence type="predicted"/>
<comment type="caution">
    <text evidence="2">The sequence shown here is derived from an EMBL/GenBank/DDBJ whole genome shotgun (WGS) entry which is preliminary data.</text>
</comment>
<keyword evidence="3" id="KW-1185">Reference proteome</keyword>
<sequence>MMTLGDGHYNGMFFNFMAHINRTAWESKKNFTVVNMALDTLAHQACTGLRERLLMTRLQWEEHYVEEITEEPPPPERSTFLGRLRRAGSPRPRLRPSAASCATGHSRRARCCAA</sequence>
<protein>
    <submittedName>
        <fullName evidence="2">Uncharacterized protein</fullName>
    </submittedName>
</protein>
<evidence type="ECO:0000313" key="2">
    <source>
        <dbReference type="EMBL" id="CAK0874622.1"/>
    </source>
</evidence>
<feature type="region of interest" description="Disordered" evidence="1">
    <location>
        <begin position="87"/>
        <end position="106"/>
    </location>
</feature>
<organism evidence="2 3">
    <name type="scientific">Prorocentrum cordatum</name>
    <dbReference type="NCBI Taxonomy" id="2364126"/>
    <lineage>
        <taxon>Eukaryota</taxon>
        <taxon>Sar</taxon>
        <taxon>Alveolata</taxon>
        <taxon>Dinophyceae</taxon>
        <taxon>Prorocentrales</taxon>
        <taxon>Prorocentraceae</taxon>
        <taxon>Prorocentrum</taxon>
    </lineage>
</organism>